<name>A0A1X2HZR4_9FUNG</name>
<reference evidence="3 4" key="1">
    <citation type="submission" date="2016-07" db="EMBL/GenBank/DDBJ databases">
        <title>Pervasive Adenine N6-methylation of Active Genes in Fungi.</title>
        <authorList>
            <consortium name="DOE Joint Genome Institute"/>
            <person name="Mondo S.J."/>
            <person name="Dannebaum R.O."/>
            <person name="Kuo R.C."/>
            <person name="Labutti K."/>
            <person name="Haridas S."/>
            <person name="Kuo A."/>
            <person name="Salamov A."/>
            <person name="Ahrendt S.R."/>
            <person name="Lipzen A."/>
            <person name="Sullivan W."/>
            <person name="Andreopoulos W.B."/>
            <person name="Clum A."/>
            <person name="Lindquist E."/>
            <person name="Daum C."/>
            <person name="Ramamoorthy G.K."/>
            <person name="Gryganskyi A."/>
            <person name="Culley D."/>
            <person name="Magnuson J.K."/>
            <person name="James T.Y."/>
            <person name="O'Malley M.A."/>
            <person name="Stajich J.E."/>
            <person name="Spatafora J.W."/>
            <person name="Visel A."/>
            <person name="Grigoriev I.V."/>
        </authorList>
    </citation>
    <scope>NUCLEOTIDE SEQUENCE [LARGE SCALE GENOMIC DNA]</scope>
    <source>
        <strain evidence="3 4">NRRL 1336</strain>
    </source>
</reference>
<evidence type="ECO:0000256" key="2">
    <source>
        <dbReference type="SAM" id="SignalP"/>
    </source>
</evidence>
<proteinExistence type="predicted"/>
<accession>A0A1X2HZR4</accession>
<gene>
    <name evidence="3" type="ORF">BCR42DRAFT_443335</name>
</gene>
<feature type="chain" id="PRO_5012913993" evidence="2">
    <location>
        <begin position="21"/>
        <end position="89"/>
    </location>
</feature>
<evidence type="ECO:0000313" key="3">
    <source>
        <dbReference type="EMBL" id="ORZ06244.1"/>
    </source>
</evidence>
<dbReference type="Proteomes" id="UP000193560">
    <property type="component" value="Unassembled WGS sequence"/>
</dbReference>
<protein>
    <submittedName>
        <fullName evidence="3">Uncharacterized protein</fullName>
    </submittedName>
</protein>
<keyword evidence="2" id="KW-0732">Signal</keyword>
<evidence type="ECO:0000256" key="1">
    <source>
        <dbReference type="SAM" id="MobiDB-lite"/>
    </source>
</evidence>
<feature type="signal peptide" evidence="2">
    <location>
        <begin position="1"/>
        <end position="20"/>
    </location>
</feature>
<feature type="compositionally biased region" description="Basic and acidic residues" evidence="1">
    <location>
        <begin position="31"/>
        <end position="42"/>
    </location>
</feature>
<comment type="caution">
    <text evidence="3">The sequence shown here is derived from an EMBL/GenBank/DDBJ whole genome shotgun (WGS) entry which is preliminary data.</text>
</comment>
<feature type="region of interest" description="Disordered" evidence="1">
    <location>
        <begin position="25"/>
        <end position="79"/>
    </location>
</feature>
<organism evidence="3 4">
    <name type="scientific">Absidia repens</name>
    <dbReference type="NCBI Taxonomy" id="90262"/>
    <lineage>
        <taxon>Eukaryota</taxon>
        <taxon>Fungi</taxon>
        <taxon>Fungi incertae sedis</taxon>
        <taxon>Mucoromycota</taxon>
        <taxon>Mucoromycotina</taxon>
        <taxon>Mucoromycetes</taxon>
        <taxon>Mucorales</taxon>
        <taxon>Cunninghamellaceae</taxon>
        <taxon>Absidia</taxon>
    </lineage>
</organism>
<evidence type="ECO:0000313" key="4">
    <source>
        <dbReference type="Proteomes" id="UP000193560"/>
    </source>
</evidence>
<keyword evidence="4" id="KW-1185">Reference proteome</keyword>
<dbReference type="EMBL" id="MCGE01000040">
    <property type="protein sequence ID" value="ORZ06244.1"/>
    <property type="molecule type" value="Genomic_DNA"/>
</dbReference>
<sequence>MVQASSFLLLLAFSAVMIQGAPLAAHSKEHHTKDKPPIEESKLQIPDGASGSPQRSGSGGTGGTRSAQAGPPVKRPSCMDPQFALALSF</sequence>
<dbReference type="AlphaFoldDB" id="A0A1X2HZR4"/>